<evidence type="ECO:0000313" key="2">
    <source>
        <dbReference type="EMBL" id="QDU85721.1"/>
    </source>
</evidence>
<protein>
    <submittedName>
        <fullName evidence="2">Uncharacterized protein</fullName>
    </submittedName>
</protein>
<accession>A0A518D2L9</accession>
<sequence>MPPSSTADSAPIRPGHGADRSSRGSGSTRGRAPRRVLALALLGAAFPLALAGCDGAASADRGATREAYSNVPLQRQLQDMIDALAEADAAAGVSFDSWVDGVRAAFARADRSSPDLGRAIIALLDERDDLDPGIRSRLIEAAARSMAKDEEARGELGLALTERIENYSSALGERNKACELLGAYCPQTAIAVLGPLLLPDRRGTTLPDSEFILAGYLTAAKTLGTDTHDILCAIAVEARMDGRTRTIALRELAPQATPRSIAIFENVMVESTGDAYLRRVAVQSYIAAVPKERALEHLTRTRDREADMNMQGYLEDVLATLRGER</sequence>
<dbReference type="EMBL" id="CP036290">
    <property type="protein sequence ID" value="QDU85721.1"/>
    <property type="molecule type" value="Genomic_DNA"/>
</dbReference>
<feature type="region of interest" description="Disordered" evidence="1">
    <location>
        <begin position="1"/>
        <end position="31"/>
    </location>
</feature>
<dbReference type="Proteomes" id="UP000319342">
    <property type="component" value="Chromosome"/>
</dbReference>
<evidence type="ECO:0000313" key="3">
    <source>
        <dbReference type="Proteomes" id="UP000319342"/>
    </source>
</evidence>
<organism evidence="2 3">
    <name type="scientific">Rohdeia mirabilis</name>
    <dbReference type="NCBI Taxonomy" id="2528008"/>
    <lineage>
        <taxon>Bacteria</taxon>
        <taxon>Pseudomonadati</taxon>
        <taxon>Planctomycetota</taxon>
        <taxon>Planctomycetia</taxon>
        <taxon>Planctomycetia incertae sedis</taxon>
        <taxon>Rohdeia</taxon>
    </lineage>
</organism>
<name>A0A518D2L9_9BACT</name>
<keyword evidence="3" id="KW-1185">Reference proteome</keyword>
<proteinExistence type="predicted"/>
<gene>
    <name evidence="2" type="ORF">Pla163_28540</name>
</gene>
<dbReference type="AlphaFoldDB" id="A0A518D2L9"/>
<reference evidence="2 3" key="1">
    <citation type="submission" date="2019-02" db="EMBL/GenBank/DDBJ databases">
        <title>Deep-cultivation of Planctomycetes and their phenomic and genomic characterization uncovers novel biology.</title>
        <authorList>
            <person name="Wiegand S."/>
            <person name="Jogler M."/>
            <person name="Boedeker C."/>
            <person name="Pinto D."/>
            <person name="Vollmers J."/>
            <person name="Rivas-Marin E."/>
            <person name="Kohn T."/>
            <person name="Peeters S.H."/>
            <person name="Heuer A."/>
            <person name="Rast P."/>
            <person name="Oberbeckmann S."/>
            <person name="Bunk B."/>
            <person name="Jeske O."/>
            <person name="Meyerdierks A."/>
            <person name="Storesund J.E."/>
            <person name="Kallscheuer N."/>
            <person name="Luecker S."/>
            <person name="Lage O.M."/>
            <person name="Pohl T."/>
            <person name="Merkel B.J."/>
            <person name="Hornburger P."/>
            <person name="Mueller R.-W."/>
            <person name="Bruemmer F."/>
            <person name="Labrenz M."/>
            <person name="Spormann A.M."/>
            <person name="Op den Camp H."/>
            <person name="Overmann J."/>
            <person name="Amann R."/>
            <person name="Jetten M.S.M."/>
            <person name="Mascher T."/>
            <person name="Medema M.H."/>
            <person name="Devos D.P."/>
            <person name="Kaster A.-K."/>
            <person name="Ovreas L."/>
            <person name="Rohde M."/>
            <person name="Galperin M.Y."/>
            <person name="Jogler C."/>
        </authorList>
    </citation>
    <scope>NUCLEOTIDE SEQUENCE [LARGE SCALE GENOMIC DNA]</scope>
    <source>
        <strain evidence="2 3">Pla163</strain>
    </source>
</reference>
<evidence type="ECO:0000256" key="1">
    <source>
        <dbReference type="SAM" id="MobiDB-lite"/>
    </source>
</evidence>